<keyword evidence="2 10" id="KW-0645">Protease</keyword>
<evidence type="ECO:0000256" key="9">
    <source>
        <dbReference type="ARBA" id="ARBA00023136"/>
    </source>
</evidence>
<evidence type="ECO:0000313" key="14">
    <source>
        <dbReference type="Proteomes" id="UP000005867"/>
    </source>
</evidence>
<keyword evidence="5 10" id="KW-0378">Hydrolase</keyword>
<sequence length="338" mass="36835">MELWLLAALYIASLAASIYLVPRFAGSPRWRHVFYGSMALIVAAIALAGLAVVAPLLFPVVWLTQALLGIRDYLVAFAVLAVASAFVMYMASPHLINMFFSPRPDPELQRIVDAVSARLGGKVKAKAVVVEGPPNAFAYGNFHTSRYVAVTTGLLETASRDELEAVVGHELGHHINKDTPIMSAVGILPSLAYYTGIASIILGLAYRGRHTPLALAYGVVMIVVSFVVQLLVLSFSRLREYYADMHGAKAAGKEAMMRALAKIHKYYSQNPDALKKSLKTTGFKALFIYALVNAAANPLIDITPDEVKHLMKQPTSLLEEILSSHPPIPKRLNVLEKI</sequence>
<proteinExistence type="inferred from homology"/>
<dbReference type="eggNOG" id="arCOG01331">
    <property type="taxonomic scope" value="Archaea"/>
</dbReference>
<evidence type="ECO:0000256" key="4">
    <source>
        <dbReference type="ARBA" id="ARBA00022723"/>
    </source>
</evidence>
<dbReference type="GeneID" id="11595638"/>
<feature type="transmembrane region" description="Helical" evidence="11">
    <location>
        <begin position="6"/>
        <end position="26"/>
    </location>
</feature>
<dbReference type="AlphaFoldDB" id="G7VE35"/>
<dbReference type="PANTHER" id="PTHR43221:SF2">
    <property type="entry name" value="PROTEASE HTPX HOMOLOG"/>
    <property type="match status" value="1"/>
</dbReference>
<dbReference type="GO" id="GO:0046872">
    <property type="term" value="F:metal ion binding"/>
    <property type="evidence" value="ECO:0007669"/>
    <property type="project" value="UniProtKB-KW"/>
</dbReference>
<evidence type="ECO:0000259" key="12">
    <source>
        <dbReference type="Pfam" id="PF01435"/>
    </source>
</evidence>
<dbReference type="BioCyc" id="PSP1104324:GJSN-1355-MONOMER"/>
<dbReference type="STRING" id="1104324.P186_1380"/>
<comment type="similarity">
    <text evidence="10">Belongs to the peptidase M48 family.</text>
</comment>
<dbReference type="GO" id="GO:0006508">
    <property type="term" value="P:proteolysis"/>
    <property type="evidence" value="ECO:0007669"/>
    <property type="project" value="UniProtKB-KW"/>
</dbReference>
<dbReference type="CDD" id="cd07338">
    <property type="entry name" value="M48B_HtpX_like"/>
    <property type="match status" value="1"/>
</dbReference>
<dbReference type="KEGG" id="pyr:P186_1380"/>
<dbReference type="Pfam" id="PF01435">
    <property type="entry name" value="Peptidase_M48"/>
    <property type="match status" value="1"/>
</dbReference>
<keyword evidence="4" id="KW-0479">Metal-binding</keyword>
<evidence type="ECO:0000256" key="6">
    <source>
        <dbReference type="ARBA" id="ARBA00022833"/>
    </source>
</evidence>
<evidence type="ECO:0000256" key="1">
    <source>
        <dbReference type="ARBA" id="ARBA00022475"/>
    </source>
</evidence>
<protein>
    <submittedName>
        <fullName evidence="13">Peptidase M48, Ste24p</fullName>
    </submittedName>
</protein>
<dbReference type="Gene3D" id="3.30.2010.10">
    <property type="entry name" value="Metalloproteases ('zincins'), catalytic domain"/>
    <property type="match status" value="1"/>
</dbReference>
<dbReference type="HOGENOM" id="CLU_042266_4_2_2"/>
<dbReference type="InterPro" id="IPR050083">
    <property type="entry name" value="HtpX_protease"/>
</dbReference>
<organism evidence="13 14">
    <name type="scientific">Pyrobaculum ferrireducens</name>
    <dbReference type="NCBI Taxonomy" id="1104324"/>
    <lineage>
        <taxon>Archaea</taxon>
        <taxon>Thermoproteota</taxon>
        <taxon>Thermoprotei</taxon>
        <taxon>Thermoproteales</taxon>
        <taxon>Thermoproteaceae</taxon>
        <taxon>Pyrobaculum</taxon>
    </lineage>
</organism>
<keyword evidence="6 10" id="KW-0862">Zinc</keyword>
<evidence type="ECO:0000256" key="2">
    <source>
        <dbReference type="ARBA" id="ARBA00022670"/>
    </source>
</evidence>
<keyword evidence="1" id="KW-1003">Cell membrane</keyword>
<evidence type="ECO:0000256" key="5">
    <source>
        <dbReference type="ARBA" id="ARBA00022801"/>
    </source>
</evidence>
<evidence type="ECO:0000256" key="7">
    <source>
        <dbReference type="ARBA" id="ARBA00022989"/>
    </source>
</evidence>
<feature type="transmembrane region" description="Helical" evidence="11">
    <location>
        <begin position="214"/>
        <end position="235"/>
    </location>
</feature>
<feature type="transmembrane region" description="Helical" evidence="11">
    <location>
        <begin position="38"/>
        <end position="61"/>
    </location>
</feature>
<dbReference type="InterPro" id="IPR001915">
    <property type="entry name" value="Peptidase_M48"/>
</dbReference>
<evidence type="ECO:0000256" key="11">
    <source>
        <dbReference type="SAM" id="Phobius"/>
    </source>
</evidence>
<name>G7VE35_9CREN</name>
<dbReference type="OrthoDB" id="28389at2157"/>
<evidence type="ECO:0000256" key="3">
    <source>
        <dbReference type="ARBA" id="ARBA00022692"/>
    </source>
</evidence>
<dbReference type="PANTHER" id="PTHR43221">
    <property type="entry name" value="PROTEASE HTPX"/>
    <property type="match status" value="1"/>
</dbReference>
<gene>
    <name evidence="13" type="ORF">P186_1380</name>
</gene>
<accession>G7VE35</accession>
<keyword evidence="7 11" id="KW-1133">Transmembrane helix</keyword>
<dbReference type="RefSeq" id="WP_014288634.1">
    <property type="nucleotide sequence ID" value="NC_016645.1"/>
</dbReference>
<feature type="transmembrane region" description="Helical" evidence="11">
    <location>
        <begin position="73"/>
        <end position="91"/>
    </location>
</feature>
<evidence type="ECO:0000313" key="13">
    <source>
        <dbReference type="EMBL" id="AET32808.1"/>
    </source>
</evidence>
<feature type="transmembrane region" description="Helical" evidence="11">
    <location>
        <begin position="191"/>
        <end position="208"/>
    </location>
</feature>
<keyword evidence="8 10" id="KW-0482">Metalloprotease</keyword>
<dbReference type="EMBL" id="CP003098">
    <property type="protein sequence ID" value="AET32808.1"/>
    <property type="molecule type" value="Genomic_DNA"/>
</dbReference>
<keyword evidence="14" id="KW-1185">Reference proteome</keyword>
<feature type="domain" description="Peptidase M48" evidence="12">
    <location>
        <begin position="103"/>
        <end position="337"/>
    </location>
</feature>
<dbReference type="GO" id="GO:0004222">
    <property type="term" value="F:metalloendopeptidase activity"/>
    <property type="evidence" value="ECO:0007669"/>
    <property type="project" value="InterPro"/>
</dbReference>
<evidence type="ECO:0000256" key="8">
    <source>
        <dbReference type="ARBA" id="ARBA00023049"/>
    </source>
</evidence>
<reference evidence="13 14" key="1">
    <citation type="journal article" date="2012" name="J. Bacteriol.">
        <title>Complete genome sequence of strain 1860, a crenarchaeon of the genus pyrobaculum able to grow with various electron acceptors.</title>
        <authorList>
            <person name="Mardanov A.V."/>
            <person name="Gumerov V.M."/>
            <person name="Slobodkina G.B."/>
            <person name="Beletsky A.V."/>
            <person name="Bonch-Osmolovskaya E.A."/>
            <person name="Ravin N.V."/>
            <person name="Skryabin K.G."/>
        </authorList>
    </citation>
    <scope>NUCLEOTIDE SEQUENCE [LARGE SCALE GENOMIC DNA]</scope>
    <source>
        <strain evidence="13 14">1860</strain>
    </source>
</reference>
<evidence type="ECO:0000256" key="10">
    <source>
        <dbReference type="RuleBase" id="RU003983"/>
    </source>
</evidence>
<comment type="cofactor">
    <cofactor evidence="10">
        <name>Zn(2+)</name>
        <dbReference type="ChEBI" id="CHEBI:29105"/>
    </cofactor>
    <text evidence="10">Binds 1 zinc ion per subunit.</text>
</comment>
<keyword evidence="3 11" id="KW-0812">Transmembrane</keyword>
<keyword evidence="9 11" id="KW-0472">Membrane</keyword>
<dbReference type="Proteomes" id="UP000005867">
    <property type="component" value="Chromosome"/>
</dbReference>